<feature type="transmembrane region" description="Helical" evidence="7">
    <location>
        <begin position="301"/>
        <end position="318"/>
    </location>
</feature>
<dbReference type="AlphaFoldDB" id="A0A811K9Q7"/>
<dbReference type="InterPro" id="IPR009716">
    <property type="entry name" value="Ferroportin-1"/>
</dbReference>
<dbReference type="GO" id="GO:0016020">
    <property type="term" value="C:membrane"/>
    <property type="evidence" value="ECO:0007669"/>
    <property type="project" value="UniProtKB-SubCell"/>
</dbReference>
<proteinExistence type="inferred from homology"/>
<feature type="transmembrane region" description="Helical" evidence="7">
    <location>
        <begin position="107"/>
        <end position="125"/>
    </location>
</feature>
<dbReference type="EMBL" id="CAJFCW020000002">
    <property type="protein sequence ID" value="CAG9096238.1"/>
    <property type="molecule type" value="Genomic_DNA"/>
</dbReference>
<comment type="caution">
    <text evidence="7">Lacks conserved residue(s) required for the propagation of feature annotation.</text>
</comment>
<dbReference type="EMBL" id="CAJFDH010000002">
    <property type="protein sequence ID" value="CAD5212479.1"/>
    <property type="molecule type" value="Genomic_DNA"/>
</dbReference>
<dbReference type="Proteomes" id="UP000783686">
    <property type="component" value="Unassembled WGS sequence"/>
</dbReference>
<comment type="function">
    <text evidence="7">May be involved in iron transport and iron homeostasis.</text>
</comment>
<comment type="caution">
    <text evidence="8">The sequence shown here is derived from an EMBL/GenBank/DDBJ whole genome shotgun (WGS) entry which is preliminary data.</text>
</comment>
<evidence type="ECO:0000256" key="5">
    <source>
        <dbReference type="ARBA" id="ARBA00022989"/>
    </source>
</evidence>
<keyword evidence="4 7" id="KW-0812">Transmembrane</keyword>
<comment type="similarity">
    <text evidence="2 7">Belongs to the ferroportin (FP) (TC 2.A.100) family. SLC40A subfamily.</text>
</comment>
<feature type="transmembrane region" description="Helical" evidence="7">
    <location>
        <begin position="263"/>
        <end position="280"/>
    </location>
</feature>
<feature type="transmembrane region" description="Helical" evidence="7">
    <location>
        <begin position="444"/>
        <end position="465"/>
    </location>
</feature>
<feature type="transmembrane region" description="Helical" evidence="7">
    <location>
        <begin position="15"/>
        <end position="36"/>
    </location>
</feature>
<dbReference type="GO" id="GO:0005381">
    <property type="term" value="F:iron ion transmembrane transporter activity"/>
    <property type="evidence" value="ECO:0007669"/>
    <property type="project" value="UniProtKB-UniRule"/>
</dbReference>
<evidence type="ECO:0000256" key="2">
    <source>
        <dbReference type="ARBA" id="ARBA00006279"/>
    </source>
</evidence>
<evidence type="ECO:0000256" key="6">
    <source>
        <dbReference type="ARBA" id="ARBA00023136"/>
    </source>
</evidence>
<dbReference type="PANTHER" id="PTHR11660:SF57">
    <property type="entry name" value="SOLUTE CARRIER FAMILY 40 MEMBER"/>
    <property type="match status" value="1"/>
</dbReference>
<feature type="transmembrane region" description="Helical" evidence="7">
    <location>
        <begin position="225"/>
        <end position="243"/>
    </location>
</feature>
<evidence type="ECO:0000256" key="1">
    <source>
        <dbReference type="ARBA" id="ARBA00004141"/>
    </source>
</evidence>
<feature type="transmembrane region" description="Helical" evidence="7">
    <location>
        <begin position="73"/>
        <end position="101"/>
    </location>
</feature>
<dbReference type="PANTHER" id="PTHR11660">
    <property type="entry name" value="SOLUTE CARRIER FAMILY 40 MEMBER"/>
    <property type="match status" value="1"/>
</dbReference>
<keyword evidence="7" id="KW-0406">Ion transport</keyword>
<keyword evidence="6 7" id="KW-0472">Membrane</keyword>
<name>A0A811K9Q7_9BILA</name>
<evidence type="ECO:0000256" key="7">
    <source>
        <dbReference type="RuleBase" id="RU365065"/>
    </source>
</evidence>
<evidence type="ECO:0000256" key="3">
    <source>
        <dbReference type="ARBA" id="ARBA00022448"/>
    </source>
</evidence>
<feature type="transmembrane region" description="Helical" evidence="7">
    <location>
        <begin position="417"/>
        <end position="438"/>
    </location>
</feature>
<accession>A0A811K9Q7</accession>
<keyword evidence="9" id="KW-1185">Reference proteome</keyword>
<sequence length="501" mass="56518">MTKQLHPSTSFKLLYFSYFLSCFNDQLWAFAMIFMLEHLGSLRLIGVSQLVENTLQMMASAFIGGWMNKHSRIYATLSVLALNNLAVTLSASLLITCMLIVDDHPSLYIACLVLSILFGAVSKCASEGEEMAFTKDWIVVMTEKEGTDALSSFILCNVVSWFVERQMFIIIYDNVPELRAKHKRTPSMQKRRQEEEKELLKLAVGHNEVESSWFKDVGRIFWKQSIYPAAIGLALMYFTVLGFDGIPISYGKANGLPDDMLGLFKGAASLLGIIGAIVYTQMEQKIGLRKTGLVGMTIQQISNVFCVFSLFAAGSLFTPNEYWSSFSTTEWLANFRSTFAIERAAKPVINGTEVIETSEFLSGVDWSTFKVNGHPMYSIFLFFFGVTIARVGVWIADLSITQLMQENVLETERLTVFGVHTAICQFFSLCKDVLVILFPDSRIFGAFVLLSVMTVMVAYLHYLYYMWRTKNTDFESVAADTTDFKELNLPELLFNLEVAKN</sequence>
<reference evidence="8" key="1">
    <citation type="submission" date="2020-09" db="EMBL/GenBank/DDBJ databases">
        <authorList>
            <person name="Kikuchi T."/>
        </authorList>
    </citation>
    <scope>NUCLEOTIDE SEQUENCE</scope>
    <source>
        <strain evidence="8">SH1</strain>
    </source>
</reference>
<gene>
    <name evidence="8" type="ORF">BOKJ2_LOCUS4280</name>
</gene>
<keyword evidence="3 7" id="KW-0813">Transport</keyword>
<feature type="transmembrane region" description="Helical" evidence="7">
    <location>
        <begin position="376"/>
        <end position="396"/>
    </location>
</feature>
<evidence type="ECO:0000256" key="4">
    <source>
        <dbReference type="ARBA" id="ARBA00022692"/>
    </source>
</evidence>
<dbReference type="SUPFAM" id="SSF103473">
    <property type="entry name" value="MFS general substrate transporter"/>
    <property type="match status" value="1"/>
</dbReference>
<dbReference type="Pfam" id="PF06963">
    <property type="entry name" value="FPN1"/>
    <property type="match status" value="2"/>
</dbReference>
<organism evidence="8 9">
    <name type="scientific">Bursaphelenchus okinawaensis</name>
    <dbReference type="NCBI Taxonomy" id="465554"/>
    <lineage>
        <taxon>Eukaryota</taxon>
        <taxon>Metazoa</taxon>
        <taxon>Ecdysozoa</taxon>
        <taxon>Nematoda</taxon>
        <taxon>Chromadorea</taxon>
        <taxon>Rhabditida</taxon>
        <taxon>Tylenchina</taxon>
        <taxon>Tylenchomorpha</taxon>
        <taxon>Aphelenchoidea</taxon>
        <taxon>Aphelenchoididae</taxon>
        <taxon>Bursaphelenchus</taxon>
    </lineage>
</organism>
<protein>
    <recommendedName>
        <fullName evidence="7">Solute carrier family 40 member</fullName>
    </recommendedName>
</protein>
<evidence type="ECO:0000313" key="8">
    <source>
        <dbReference type="EMBL" id="CAD5212479.1"/>
    </source>
</evidence>
<comment type="subcellular location">
    <subcellularLocation>
        <location evidence="1 7">Membrane</location>
        <topology evidence="1 7">Multi-pass membrane protein</topology>
    </subcellularLocation>
</comment>
<dbReference type="Proteomes" id="UP000614601">
    <property type="component" value="Unassembled WGS sequence"/>
</dbReference>
<dbReference type="OrthoDB" id="648861at2759"/>
<keyword evidence="5 7" id="KW-1133">Transmembrane helix</keyword>
<evidence type="ECO:0000313" key="9">
    <source>
        <dbReference type="Proteomes" id="UP000614601"/>
    </source>
</evidence>
<dbReference type="InterPro" id="IPR036259">
    <property type="entry name" value="MFS_trans_sf"/>
</dbReference>